<keyword evidence="5" id="KW-1185">Reference proteome</keyword>
<dbReference type="CDD" id="cd03801">
    <property type="entry name" value="GT4_PimA-like"/>
    <property type="match status" value="1"/>
</dbReference>
<sequence>MSARPGIAVAIHDGFYGCGTGAGYANLGFLRTLVDLLPEDARLAVLPLRLAPESPEYHQDWHAHVLDILDRPHVSIHPVDNGTAGMDRWGTLDNFRTVSAHTGLRLREDLAAHTDPLLIFAFDVPFFGLPAALPTAMRTQLILVPRSSALIHTPDDHERVAWERTNLHTGLGAGTRVGVISPFMGRHLHQDYGIPRHALLDIPDGLTVEDKARIVGPHSSDIPDIRLPEEFILAIGRAEPYKGFDDLIDALAILRKTRSDIPHLILAATTETPHPTEYQRHLARRIEELGIVATMLFRFSPSVTALLRTPGVRAVVVPSRAEPFGRIPMEAFLAGAGPVITTTAHGLAEQIEPGSTGFTCAPGAPETLAVALASALCLTTEQRRAMTRRARRRAARTYDHATVIRRVLASAAPWLRLGAASDRLR</sequence>
<evidence type="ECO:0000313" key="5">
    <source>
        <dbReference type="Proteomes" id="UP001500603"/>
    </source>
</evidence>
<reference evidence="5" key="1">
    <citation type="journal article" date="2019" name="Int. J. Syst. Evol. Microbiol.">
        <title>The Global Catalogue of Microorganisms (GCM) 10K type strain sequencing project: providing services to taxonomists for standard genome sequencing and annotation.</title>
        <authorList>
            <consortium name="The Broad Institute Genomics Platform"/>
            <consortium name="The Broad Institute Genome Sequencing Center for Infectious Disease"/>
            <person name="Wu L."/>
            <person name="Ma J."/>
        </authorList>
    </citation>
    <scope>NUCLEOTIDE SEQUENCE [LARGE SCALE GENOMIC DNA]</scope>
    <source>
        <strain evidence="5">JCM 18298</strain>
    </source>
</reference>
<dbReference type="Gene3D" id="3.40.50.2000">
    <property type="entry name" value="Glycogen Phosphorylase B"/>
    <property type="match status" value="1"/>
</dbReference>
<dbReference type="PANTHER" id="PTHR12526">
    <property type="entry name" value="GLYCOSYLTRANSFERASE"/>
    <property type="match status" value="1"/>
</dbReference>
<proteinExistence type="predicted"/>
<keyword evidence="2" id="KW-0808">Transferase</keyword>
<evidence type="ECO:0000256" key="1">
    <source>
        <dbReference type="ARBA" id="ARBA00022676"/>
    </source>
</evidence>
<accession>A0ABP9JUX6</accession>
<keyword evidence="1" id="KW-0328">Glycosyltransferase</keyword>
<gene>
    <name evidence="4" type="ORF">GCM10023318_04070</name>
</gene>
<dbReference type="PANTHER" id="PTHR12526:SF510">
    <property type="entry name" value="D-INOSITOL 3-PHOSPHATE GLYCOSYLTRANSFERASE"/>
    <property type="match status" value="1"/>
</dbReference>
<dbReference type="EMBL" id="BAABJM010000001">
    <property type="protein sequence ID" value="GAA5043064.1"/>
    <property type="molecule type" value="Genomic_DNA"/>
</dbReference>
<comment type="caution">
    <text evidence="4">The sequence shown here is derived from an EMBL/GenBank/DDBJ whole genome shotgun (WGS) entry which is preliminary data.</text>
</comment>
<dbReference type="RefSeq" id="WP_345493254.1">
    <property type="nucleotide sequence ID" value="NZ_BAABJM010000001.1"/>
</dbReference>
<name>A0ABP9JUX6_9NOCA</name>
<dbReference type="InterPro" id="IPR001296">
    <property type="entry name" value="Glyco_trans_1"/>
</dbReference>
<evidence type="ECO:0000256" key="2">
    <source>
        <dbReference type="ARBA" id="ARBA00022679"/>
    </source>
</evidence>
<dbReference type="SUPFAM" id="SSF53756">
    <property type="entry name" value="UDP-Glycosyltransferase/glycogen phosphorylase"/>
    <property type="match status" value="1"/>
</dbReference>
<dbReference type="Proteomes" id="UP001500603">
    <property type="component" value="Unassembled WGS sequence"/>
</dbReference>
<dbReference type="Pfam" id="PF00534">
    <property type="entry name" value="Glycos_transf_1"/>
    <property type="match status" value="1"/>
</dbReference>
<feature type="domain" description="Glycosyl transferase family 1" evidence="3">
    <location>
        <begin position="225"/>
        <end position="393"/>
    </location>
</feature>
<organism evidence="4 5">
    <name type="scientific">Nocardia callitridis</name>
    <dbReference type="NCBI Taxonomy" id="648753"/>
    <lineage>
        <taxon>Bacteria</taxon>
        <taxon>Bacillati</taxon>
        <taxon>Actinomycetota</taxon>
        <taxon>Actinomycetes</taxon>
        <taxon>Mycobacteriales</taxon>
        <taxon>Nocardiaceae</taxon>
        <taxon>Nocardia</taxon>
    </lineage>
</organism>
<evidence type="ECO:0000313" key="4">
    <source>
        <dbReference type="EMBL" id="GAA5043064.1"/>
    </source>
</evidence>
<protein>
    <recommendedName>
        <fullName evidence="3">Glycosyl transferase family 1 domain-containing protein</fullName>
    </recommendedName>
</protein>
<evidence type="ECO:0000259" key="3">
    <source>
        <dbReference type="Pfam" id="PF00534"/>
    </source>
</evidence>